<evidence type="ECO:0000259" key="15">
    <source>
        <dbReference type="PROSITE" id="PS50835"/>
    </source>
</evidence>
<dbReference type="GO" id="GO:0016020">
    <property type="term" value="C:membrane"/>
    <property type="evidence" value="ECO:0007669"/>
    <property type="project" value="UniProtKB-SubCell"/>
</dbReference>
<dbReference type="InterPro" id="IPR003599">
    <property type="entry name" value="Ig_sub"/>
</dbReference>
<dbReference type="GO" id="GO:0030246">
    <property type="term" value="F:carbohydrate binding"/>
    <property type="evidence" value="ECO:0007669"/>
    <property type="project" value="UniProtKB-KW"/>
</dbReference>
<dbReference type="Gene3D" id="2.60.40.10">
    <property type="entry name" value="Immunoglobulins"/>
    <property type="match status" value="5"/>
</dbReference>
<dbReference type="PANTHER" id="PTHR12035">
    <property type="entry name" value="SIALIC ACID BINDING IMMUNOGLOBULIN-LIKE LECTIN"/>
    <property type="match status" value="1"/>
</dbReference>
<evidence type="ECO:0000256" key="10">
    <source>
        <dbReference type="ARBA" id="ARBA00023319"/>
    </source>
</evidence>
<dbReference type="InterPro" id="IPR051036">
    <property type="entry name" value="SIGLEC"/>
</dbReference>
<feature type="region of interest" description="Disordered" evidence="12">
    <location>
        <begin position="621"/>
        <end position="645"/>
    </location>
</feature>
<protein>
    <recommendedName>
        <fullName evidence="15">Ig-like domain-containing protein</fullName>
    </recommendedName>
</protein>
<evidence type="ECO:0000256" key="4">
    <source>
        <dbReference type="ARBA" id="ARBA00022734"/>
    </source>
</evidence>
<dbReference type="InterPro" id="IPR013106">
    <property type="entry name" value="Ig_V-set"/>
</dbReference>
<dbReference type="PROSITE" id="PS50835">
    <property type="entry name" value="IG_LIKE"/>
    <property type="match status" value="4"/>
</dbReference>
<feature type="chain" id="PRO_5034208750" description="Ig-like domain-containing protein" evidence="14">
    <location>
        <begin position="17"/>
        <end position="711"/>
    </location>
</feature>
<accession>A0A8D0TZ88</accession>
<comment type="similarity">
    <text evidence="11">Belongs to the immunoglobulin superfamily. SIGLEC (sialic acid binding Ig-like lectin) family.</text>
</comment>
<keyword evidence="4" id="KW-0430">Lectin</keyword>
<keyword evidence="3 14" id="KW-0732">Signal</keyword>
<evidence type="ECO:0000256" key="13">
    <source>
        <dbReference type="SAM" id="Phobius"/>
    </source>
</evidence>
<proteinExistence type="inferred from homology"/>
<evidence type="ECO:0000256" key="9">
    <source>
        <dbReference type="ARBA" id="ARBA00023180"/>
    </source>
</evidence>
<keyword evidence="2 13" id="KW-0812">Transmembrane</keyword>
<dbReference type="Ensembl" id="ENSSSCT00015033744.1">
    <property type="protein sequence ID" value="ENSSSCP00015013412.1"/>
    <property type="gene ID" value="ENSSSCG00015025415.1"/>
</dbReference>
<keyword evidence="6 13" id="KW-1133">Transmembrane helix</keyword>
<dbReference type="InterPro" id="IPR013783">
    <property type="entry name" value="Ig-like_fold"/>
</dbReference>
<dbReference type="FunFam" id="2.60.40.10:FF:000829">
    <property type="entry name" value="Sialic acid-binding Ig-like lectin 8"/>
    <property type="match status" value="1"/>
</dbReference>
<evidence type="ECO:0000256" key="1">
    <source>
        <dbReference type="ARBA" id="ARBA00004479"/>
    </source>
</evidence>
<keyword evidence="7 13" id="KW-0472">Membrane</keyword>
<evidence type="ECO:0000256" key="3">
    <source>
        <dbReference type="ARBA" id="ARBA00022729"/>
    </source>
</evidence>
<dbReference type="InterPro" id="IPR007110">
    <property type="entry name" value="Ig-like_dom"/>
</dbReference>
<dbReference type="PANTHER" id="PTHR12035:SF115">
    <property type="entry name" value="SIALIC ACID-BINDING IG-LIKE LECTIN 10"/>
    <property type="match status" value="1"/>
</dbReference>
<dbReference type="Pfam" id="PF13927">
    <property type="entry name" value="Ig_3"/>
    <property type="match status" value="2"/>
</dbReference>
<feature type="domain" description="Ig-like" evidence="15">
    <location>
        <begin position="19"/>
        <end position="116"/>
    </location>
</feature>
<name>A0A8D0TZ88_PIG</name>
<evidence type="ECO:0000256" key="14">
    <source>
        <dbReference type="SAM" id="SignalP"/>
    </source>
</evidence>
<feature type="domain" description="Ig-like" evidence="15">
    <location>
        <begin position="146"/>
        <end position="231"/>
    </location>
</feature>
<comment type="subcellular location">
    <subcellularLocation>
        <location evidence="1">Membrane</location>
        <topology evidence="1">Single-pass type I membrane protein</topology>
    </subcellularLocation>
</comment>
<dbReference type="InterPro" id="IPR003598">
    <property type="entry name" value="Ig_sub2"/>
</dbReference>
<dbReference type="Pfam" id="PF07686">
    <property type="entry name" value="V-set"/>
    <property type="match status" value="1"/>
</dbReference>
<feature type="domain" description="Ig-like" evidence="15">
    <location>
        <begin position="253"/>
        <end position="337"/>
    </location>
</feature>
<feature type="domain" description="Ig-like" evidence="15">
    <location>
        <begin position="342"/>
        <end position="437"/>
    </location>
</feature>
<feature type="transmembrane region" description="Helical" evidence="13">
    <location>
        <begin position="545"/>
        <end position="569"/>
    </location>
</feature>
<dbReference type="InterPro" id="IPR036179">
    <property type="entry name" value="Ig-like_dom_sf"/>
</dbReference>
<dbReference type="GO" id="GO:0007155">
    <property type="term" value="P:cell adhesion"/>
    <property type="evidence" value="ECO:0007669"/>
    <property type="project" value="UniProtKB-KW"/>
</dbReference>
<feature type="signal peptide" evidence="14">
    <location>
        <begin position="1"/>
        <end position="16"/>
    </location>
</feature>
<dbReference type="SMART" id="SM00408">
    <property type="entry name" value="IGc2"/>
    <property type="match status" value="2"/>
</dbReference>
<keyword evidence="10" id="KW-0393">Immunoglobulin domain</keyword>
<keyword evidence="9" id="KW-0325">Glycoprotein</keyword>
<keyword evidence="5" id="KW-0130">Cell adhesion</keyword>
<dbReference type="Proteomes" id="UP000694726">
    <property type="component" value="Unplaced"/>
</dbReference>
<evidence type="ECO:0000256" key="12">
    <source>
        <dbReference type="SAM" id="MobiDB-lite"/>
    </source>
</evidence>
<sequence length="711" mass="77241">MLLPLLLAVLWGGSGAQDPRFQLKVQEWVSVQEGLCVVVSCSIESYPRRQWTDSTPAYGSWYKDQADTGVDLPVATNKPDQEVQTGAKGRFQLLGNLSRSCSLLIRDIRLEDHAAYFFRLERGPYVRYNFKEYKFFLEVTALTQKPEIYIPETLEPGRQVTLLCVFPGTSEECPSPTLSWRGAAFPSDGAGPRTSHFSALSLTPRPQDHDTELTCGADLSRKGVSTETTVRLNVAHAPRNLVISVSWSNVSAPEPQGNSSHLEAQKGQFLRLLCTAESVPLATLSWALGDRILSWAHPSGSRTLELVLPWVKAEDAGRYTCRAENRLGSESGSLDLSVQYAPENLRVMASQANRTVLESFGNCTSIPVLEGQSLRLLCVTHSNPPAQLSWTRAGQTLAPSQLSDPGLLELPQIQTEQEGEFTCWAQNPLGSQNLSLSLLVVYPPQLLGPSCSWEDGGLHCSCSSRAQPAPSLRWRLGEELLDGNLSNASIKVTSSSTGPWVNSSLSLGEGLSSSLRLSCEAQNVHGAQSATVLLQPDEKGLASTAFTSGVFLGLGLAALLLLCLLPVLLKALRKRGTQAGVPAPDPAPAPAPAPAPGETPRSRISRRSTILDYINVIPRAGPLAPKRKGKPRGPSQAPPPDAHTLEPRMNQKELHFVSHNCPGPKSAMKVPDSENHPEELHYAVLNFPDPRPRESQGPKDFHSEYAAVQFH</sequence>
<reference evidence="16" key="1">
    <citation type="submission" date="2025-08" db="UniProtKB">
        <authorList>
            <consortium name="Ensembl"/>
        </authorList>
    </citation>
    <scope>IDENTIFICATION</scope>
</reference>
<keyword evidence="8" id="KW-1015">Disulfide bond</keyword>
<evidence type="ECO:0000313" key="17">
    <source>
        <dbReference type="Proteomes" id="UP000694726"/>
    </source>
</evidence>
<evidence type="ECO:0000256" key="2">
    <source>
        <dbReference type="ARBA" id="ARBA00022692"/>
    </source>
</evidence>
<evidence type="ECO:0000256" key="6">
    <source>
        <dbReference type="ARBA" id="ARBA00022989"/>
    </source>
</evidence>
<evidence type="ECO:0000256" key="5">
    <source>
        <dbReference type="ARBA" id="ARBA00022889"/>
    </source>
</evidence>
<organism evidence="16 17">
    <name type="scientific">Sus scrofa</name>
    <name type="common">Pig</name>
    <dbReference type="NCBI Taxonomy" id="9823"/>
    <lineage>
        <taxon>Eukaryota</taxon>
        <taxon>Metazoa</taxon>
        <taxon>Chordata</taxon>
        <taxon>Craniata</taxon>
        <taxon>Vertebrata</taxon>
        <taxon>Euteleostomi</taxon>
        <taxon>Mammalia</taxon>
        <taxon>Eutheria</taxon>
        <taxon>Laurasiatheria</taxon>
        <taxon>Artiodactyla</taxon>
        <taxon>Suina</taxon>
        <taxon>Suidae</taxon>
        <taxon>Sus</taxon>
    </lineage>
</organism>
<evidence type="ECO:0000256" key="11">
    <source>
        <dbReference type="ARBA" id="ARBA00038361"/>
    </source>
</evidence>
<evidence type="ECO:0000256" key="7">
    <source>
        <dbReference type="ARBA" id="ARBA00023136"/>
    </source>
</evidence>
<dbReference type="SMART" id="SM00409">
    <property type="entry name" value="IG"/>
    <property type="match status" value="4"/>
</dbReference>
<feature type="region of interest" description="Disordered" evidence="12">
    <location>
        <begin position="578"/>
        <end position="605"/>
    </location>
</feature>
<evidence type="ECO:0000313" key="16">
    <source>
        <dbReference type="Ensembl" id="ENSSSCP00015013412.1"/>
    </source>
</evidence>
<dbReference type="SUPFAM" id="SSF48726">
    <property type="entry name" value="Immunoglobulin"/>
    <property type="match status" value="5"/>
</dbReference>
<dbReference type="AlphaFoldDB" id="A0A8D0TZ88"/>
<feature type="compositionally biased region" description="Pro residues" evidence="12">
    <location>
        <begin position="583"/>
        <end position="597"/>
    </location>
</feature>
<evidence type="ECO:0000256" key="8">
    <source>
        <dbReference type="ARBA" id="ARBA00023157"/>
    </source>
</evidence>